<dbReference type="PROSITE" id="PS51257">
    <property type="entry name" value="PROKAR_LIPOPROTEIN"/>
    <property type="match status" value="1"/>
</dbReference>
<accession>A0ABZ1UWN3</accession>
<keyword evidence="3" id="KW-0560">Oxidoreductase</keyword>
<dbReference type="PRINTS" id="PR00081">
    <property type="entry name" value="GDHRDH"/>
</dbReference>
<evidence type="ECO:0000313" key="3">
    <source>
        <dbReference type="EMBL" id="WUR36115.1"/>
    </source>
</evidence>
<keyword evidence="4" id="KW-1185">Reference proteome</keyword>
<dbReference type="Gene3D" id="3.40.50.720">
    <property type="entry name" value="NAD(P)-binding Rossmann-like Domain"/>
    <property type="match status" value="1"/>
</dbReference>
<evidence type="ECO:0000313" key="4">
    <source>
        <dbReference type="Proteomes" id="UP001432161"/>
    </source>
</evidence>
<dbReference type="EC" id="1.1.1.-" evidence="3"/>
<evidence type="ECO:0000256" key="2">
    <source>
        <dbReference type="SAM" id="MobiDB-lite"/>
    </source>
</evidence>
<dbReference type="SUPFAM" id="SSF51735">
    <property type="entry name" value="NAD(P)-binding Rossmann-fold domains"/>
    <property type="match status" value="1"/>
</dbReference>
<dbReference type="InterPro" id="IPR036291">
    <property type="entry name" value="NAD(P)-bd_dom_sf"/>
</dbReference>
<protein>
    <submittedName>
        <fullName evidence="3">SDR family oxidoreductase</fullName>
        <ecNumber evidence="3">1.1.1.-</ecNumber>
    </submittedName>
</protein>
<dbReference type="NCBIfam" id="NF009384">
    <property type="entry name" value="PRK12743.1"/>
    <property type="match status" value="1"/>
</dbReference>
<name>A0ABZ1UWN3_9ACTN</name>
<dbReference type="InterPro" id="IPR050259">
    <property type="entry name" value="SDR"/>
</dbReference>
<dbReference type="GO" id="GO:0016491">
    <property type="term" value="F:oxidoreductase activity"/>
    <property type="evidence" value="ECO:0007669"/>
    <property type="project" value="UniProtKB-KW"/>
</dbReference>
<evidence type="ECO:0000256" key="1">
    <source>
        <dbReference type="ARBA" id="ARBA00006484"/>
    </source>
</evidence>
<dbReference type="PANTHER" id="PTHR42879">
    <property type="entry name" value="3-OXOACYL-(ACYL-CARRIER-PROTEIN) REDUCTASE"/>
    <property type="match status" value="1"/>
</dbReference>
<reference evidence="3" key="1">
    <citation type="submission" date="2022-10" db="EMBL/GenBank/DDBJ databases">
        <title>The complete genomes of actinobacterial strains from the NBC collection.</title>
        <authorList>
            <person name="Joergensen T.S."/>
            <person name="Alvarez Arevalo M."/>
            <person name="Sterndorff E.B."/>
            <person name="Faurdal D."/>
            <person name="Vuksanovic O."/>
            <person name="Mourched A.-S."/>
            <person name="Charusanti P."/>
            <person name="Shaw S."/>
            <person name="Blin K."/>
            <person name="Weber T."/>
        </authorList>
    </citation>
    <scope>NUCLEOTIDE SEQUENCE</scope>
    <source>
        <strain evidence="3">NBC_00489</strain>
    </source>
</reference>
<dbReference type="PANTHER" id="PTHR42879:SF2">
    <property type="entry name" value="3-OXOACYL-[ACYL-CARRIER-PROTEIN] REDUCTASE FABG"/>
    <property type="match status" value="1"/>
</dbReference>
<feature type="region of interest" description="Disordered" evidence="2">
    <location>
        <begin position="202"/>
        <end position="225"/>
    </location>
</feature>
<dbReference type="Proteomes" id="UP001432161">
    <property type="component" value="Chromosome"/>
</dbReference>
<dbReference type="InterPro" id="IPR002347">
    <property type="entry name" value="SDR_fam"/>
</dbReference>
<dbReference type="CDD" id="cd05233">
    <property type="entry name" value="SDR_c"/>
    <property type="match status" value="1"/>
</dbReference>
<proteinExistence type="inferred from homology"/>
<dbReference type="PRINTS" id="PR00080">
    <property type="entry name" value="SDRFAMILY"/>
</dbReference>
<dbReference type="InterPro" id="IPR020904">
    <property type="entry name" value="Sc_DH/Rdtase_CS"/>
</dbReference>
<dbReference type="PROSITE" id="PS00061">
    <property type="entry name" value="ADH_SHORT"/>
    <property type="match status" value="1"/>
</dbReference>
<organism evidence="3 4">
    <name type="scientific">Streptomyces griseoaurantiacus</name>
    <dbReference type="NCBI Taxonomy" id="68213"/>
    <lineage>
        <taxon>Bacteria</taxon>
        <taxon>Bacillati</taxon>
        <taxon>Actinomycetota</taxon>
        <taxon>Actinomycetes</taxon>
        <taxon>Kitasatosporales</taxon>
        <taxon>Streptomycetaceae</taxon>
        <taxon>Streptomyces</taxon>
        <taxon>Streptomyces aurantiacus group</taxon>
    </lineage>
</organism>
<comment type="similarity">
    <text evidence="1">Belongs to the short-chain dehydrogenases/reductases (SDR) family.</text>
</comment>
<sequence length="277" mass="28826">MKETPMTASGASPAAAACVALVTGSDSGIGRATAVRLAEAGLDVGITWHRDEKGAEDTAEEVRALGRRAETARLDLTRLPEAADVVDDLADRLGRLDVLVNNAGTGTATPFVDLALEDVREVLEVDLLGPFLCGQRAARRMIAQGEGGRIVNVTSVHEHTPRVGAAPYCAAKGGLGLLTQVMALELAEHGITVNAVAPGEIATPMTGQEDTDPHTERRPGIPLGRPGDAREIAAVIAFLASPDASYVTGSSWAADGGMLRMGPMAGSHLDADDWRRP</sequence>
<gene>
    <name evidence="3" type="ORF">OHN36_02440</name>
</gene>
<dbReference type="EMBL" id="CP108330">
    <property type="protein sequence ID" value="WUR36115.1"/>
    <property type="molecule type" value="Genomic_DNA"/>
</dbReference>
<dbReference type="Pfam" id="PF13561">
    <property type="entry name" value="adh_short_C2"/>
    <property type="match status" value="1"/>
</dbReference>